<keyword evidence="4 6" id="KW-0067">ATP-binding</keyword>
<feature type="domain" description="ABC transporter" evidence="5">
    <location>
        <begin position="2"/>
        <end position="231"/>
    </location>
</feature>
<dbReference type="Proteomes" id="UP000326354">
    <property type="component" value="Chromosome"/>
</dbReference>
<dbReference type="KEGG" id="uam:UABAM_03867"/>
<dbReference type="GO" id="GO:0016887">
    <property type="term" value="F:ATP hydrolysis activity"/>
    <property type="evidence" value="ECO:0007669"/>
    <property type="project" value="InterPro"/>
</dbReference>
<gene>
    <name evidence="6" type="ORF">UABAM_03867</name>
</gene>
<accession>A0A5S9IP50</accession>
<dbReference type="SMART" id="SM00382">
    <property type="entry name" value="AAA"/>
    <property type="match status" value="1"/>
</dbReference>
<keyword evidence="2" id="KW-0813">Transport</keyword>
<keyword evidence="3" id="KW-0547">Nucleotide-binding</keyword>
<reference evidence="6 7" key="1">
    <citation type="submission" date="2019-08" db="EMBL/GenBank/DDBJ databases">
        <title>Complete genome sequence of Candidatus Uab amorphum.</title>
        <authorList>
            <person name="Shiratori T."/>
            <person name="Suzuki S."/>
            <person name="Kakizawa Y."/>
            <person name="Ishida K."/>
        </authorList>
    </citation>
    <scope>NUCLEOTIDE SEQUENCE [LARGE SCALE GENOMIC DNA]</scope>
    <source>
        <strain evidence="6 7">SRT547</strain>
    </source>
</reference>
<evidence type="ECO:0000259" key="5">
    <source>
        <dbReference type="PROSITE" id="PS50893"/>
    </source>
</evidence>
<dbReference type="EMBL" id="AP019860">
    <property type="protein sequence ID" value="BBM85498.1"/>
    <property type="molecule type" value="Genomic_DNA"/>
</dbReference>
<keyword evidence="7" id="KW-1185">Reference proteome</keyword>
<protein>
    <submittedName>
        <fullName evidence="6">Multidrug ABC transporter ATP-binding protein</fullName>
    </submittedName>
</protein>
<dbReference type="InterPro" id="IPR003439">
    <property type="entry name" value="ABC_transporter-like_ATP-bd"/>
</dbReference>
<dbReference type="CDD" id="cd03230">
    <property type="entry name" value="ABC_DR_subfamily_A"/>
    <property type="match status" value="1"/>
</dbReference>
<evidence type="ECO:0000313" key="7">
    <source>
        <dbReference type="Proteomes" id="UP000326354"/>
    </source>
</evidence>
<dbReference type="RefSeq" id="WP_151969597.1">
    <property type="nucleotide sequence ID" value="NZ_AP019860.1"/>
</dbReference>
<dbReference type="OrthoDB" id="9795548at2"/>
<dbReference type="PANTHER" id="PTHR43335">
    <property type="entry name" value="ABC TRANSPORTER, ATP-BINDING PROTEIN"/>
    <property type="match status" value="1"/>
</dbReference>
<name>A0A5S9IP50_UABAM</name>
<dbReference type="AlphaFoldDB" id="A0A5S9IP50"/>
<comment type="similarity">
    <text evidence="1">Belongs to the ABC transporter superfamily.</text>
</comment>
<evidence type="ECO:0000256" key="2">
    <source>
        <dbReference type="ARBA" id="ARBA00022448"/>
    </source>
</evidence>
<evidence type="ECO:0000256" key="1">
    <source>
        <dbReference type="ARBA" id="ARBA00005417"/>
    </source>
</evidence>
<evidence type="ECO:0000313" key="6">
    <source>
        <dbReference type="EMBL" id="BBM85498.1"/>
    </source>
</evidence>
<dbReference type="InterPro" id="IPR003593">
    <property type="entry name" value="AAA+_ATPase"/>
</dbReference>
<evidence type="ECO:0000256" key="4">
    <source>
        <dbReference type="ARBA" id="ARBA00022840"/>
    </source>
</evidence>
<dbReference type="Gene3D" id="3.40.50.300">
    <property type="entry name" value="P-loop containing nucleotide triphosphate hydrolases"/>
    <property type="match status" value="1"/>
</dbReference>
<sequence>MIQAENLSMLYGPVTALDKANFEIKKGEVIGLLGPNGAGKSTTLKILTSYIYPTMGTAYVSGKDVRKDPVAVRKMIGYLPEQLPLYMDMEVCEYLRFVGNARGLYGLNLQKRLDWVVEKCGLKMMYRKIIRELSKGYKQRTALAQALLHDPEIIILDEPTSGLDPHQILEIRALINELAQEKTVIFSTHILQEIEAITDHIIVINRGKIVANGTIPDIRKQALAHQRLQLAVEKDTSSDDVKKALEEIDHIEKVEHQDRNDEIVYTIESSNEKNPLADISKLVREKSWNFTELKRHPLTLEEVFLALTVNAKGEKA</sequence>
<proteinExistence type="inferred from homology"/>
<dbReference type="PROSITE" id="PS50893">
    <property type="entry name" value="ABC_TRANSPORTER_2"/>
    <property type="match status" value="1"/>
</dbReference>
<organism evidence="6 7">
    <name type="scientific">Uabimicrobium amorphum</name>
    <dbReference type="NCBI Taxonomy" id="2596890"/>
    <lineage>
        <taxon>Bacteria</taxon>
        <taxon>Pseudomonadati</taxon>
        <taxon>Planctomycetota</taxon>
        <taxon>Candidatus Uabimicrobiia</taxon>
        <taxon>Candidatus Uabimicrobiales</taxon>
        <taxon>Candidatus Uabimicrobiaceae</taxon>
        <taxon>Candidatus Uabimicrobium</taxon>
    </lineage>
</organism>
<evidence type="ECO:0000256" key="3">
    <source>
        <dbReference type="ARBA" id="ARBA00022741"/>
    </source>
</evidence>
<dbReference type="InterPro" id="IPR027417">
    <property type="entry name" value="P-loop_NTPase"/>
</dbReference>
<dbReference type="SUPFAM" id="SSF52540">
    <property type="entry name" value="P-loop containing nucleoside triphosphate hydrolases"/>
    <property type="match status" value="1"/>
</dbReference>
<dbReference type="GO" id="GO:0005524">
    <property type="term" value="F:ATP binding"/>
    <property type="evidence" value="ECO:0007669"/>
    <property type="project" value="UniProtKB-KW"/>
</dbReference>
<dbReference type="Pfam" id="PF00005">
    <property type="entry name" value="ABC_tran"/>
    <property type="match status" value="1"/>
</dbReference>
<dbReference type="PANTHER" id="PTHR43335:SF4">
    <property type="entry name" value="ABC TRANSPORTER, ATP-BINDING PROTEIN"/>
    <property type="match status" value="1"/>
</dbReference>